<evidence type="ECO:0000259" key="2">
    <source>
        <dbReference type="Pfam" id="PF05425"/>
    </source>
</evidence>
<dbReference type="InterPro" id="IPR008457">
    <property type="entry name" value="Cu-R_CopD_dom"/>
</dbReference>
<feature type="transmembrane region" description="Helical" evidence="1">
    <location>
        <begin position="50"/>
        <end position="75"/>
    </location>
</feature>
<sequence length="153" mass="17265" precursor="true">MGFAISLHILATVIWVGGMFFAFMFLRPAAATMLAPEQRLPLWRNIFGRFFPWIWASIAIILITGISMIVMLGGFGGLSGVGVHVHIMLLLGILMMLLFMHVYFNPFRKLKWAVAEQDWLTASNALDNIRKFIRANLILGLIVIVIGISGRYW</sequence>
<dbReference type="EMBL" id="CP003380">
    <property type="protein sequence ID" value="AFJ03585.1"/>
    <property type="molecule type" value="Genomic_DNA"/>
</dbReference>
<evidence type="ECO:0000313" key="3">
    <source>
        <dbReference type="EMBL" id="AFJ03585.1"/>
    </source>
</evidence>
<dbReference type="PATRIC" id="fig|754477.3.peg.2418"/>
<keyword evidence="4" id="KW-1185">Reference proteome</keyword>
<feature type="transmembrane region" description="Helical" evidence="1">
    <location>
        <begin position="6"/>
        <end position="29"/>
    </location>
</feature>
<name>I1YKZ2_METFJ</name>
<dbReference type="Pfam" id="PF05425">
    <property type="entry name" value="CopD"/>
    <property type="match status" value="1"/>
</dbReference>
<keyword evidence="1" id="KW-1133">Transmembrane helix</keyword>
<dbReference type="eggNOG" id="COG5615">
    <property type="taxonomic scope" value="Bacteria"/>
</dbReference>
<evidence type="ECO:0000256" key="1">
    <source>
        <dbReference type="SAM" id="Phobius"/>
    </source>
</evidence>
<dbReference type="GO" id="GO:0016020">
    <property type="term" value="C:membrane"/>
    <property type="evidence" value="ECO:0007669"/>
    <property type="project" value="InterPro"/>
</dbReference>
<gene>
    <name evidence="3" type="ordered locus">Q7C_2460</name>
</gene>
<dbReference type="RefSeq" id="WP_014705003.1">
    <property type="nucleotide sequence ID" value="NC_017856.1"/>
</dbReference>
<dbReference type="STRING" id="754477.Q7C_2460"/>
<feature type="domain" description="Copper resistance protein D" evidence="2">
    <location>
        <begin position="46"/>
        <end position="146"/>
    </location>
</feature>
<accession>I1YKZ2</accession>
<proteinExistence type="predicted"/>
<feature type="transmembrane region" description="Helical" evidence="1">
    <location>
        <begin position="81"/>
        <end position="104"/>
    </location>
</feature>
<keyword evidence="1" id="KW-0472">Membrane</keyword>
<dbReference type="HOGENOM" id="CLU_106186_1_0_6"/>
<evidence type="ECO:0000313" key="4">
    <source>
        <dbReference type="Proteomes" id="UP000009145"/>
    </source>
</evidence>
<keyword evidence="1" id="KW-0812">Transmembrane</keyword>
<organism evidence="3 4">
    <name type="scientific">Methylophaga frappieri (strain ATCC BAA-2434 / DSM 25690 / JAM7)</name>
    <dbReference type="NCBI Taxonomy" id="754477"/>
    <lineage>
        <taxon>Bacteria</taxon>
        <taxon>Pseudomonadati</taxon>
        <taxon>Pseudomonadota</taxon>
        <taxon>Gammaproteobacteria</taxon>
        <taxon>Thiotrichales</taxon>
        <taxon>Piscirickettsiaceae</taxon>
        <taxon>Methylophaga</taxon>
    </lineage>
</organism>
<feature type="transmembrane region" description="Helical" evidence="1">
    <location>
        <begin position="132"/>
        <end position="152"/>
    </location>
</feature>
<dbReference type="AlphaFoldDB" id="I1YKZ2"/>
<dbReference type="KEGG" id="mec:Q7C_2460"/>
<reference evidence="3 4" key="1">
    <citation type="journal article" date="2012" name="J. Bacteriol.">
        <title>Complete genome sequences of Methylophaga sp. strain JAM1 and Methylophaga sp. strain JAM7.</title>
        <authorList>
            <person name="Villeneuve C."/>
            <person name="Martineau C."/>
            <person name="Mauffrey F."/>
            <person name="Villemur R."/>
        </authorList>
    </citation>
    <scope>NUCLEOTIDE SEQUENCE [LARGE SCALE GENOMIC DNA]</scope>
    <source>
        <strain evidence="3 4">JAM7</strain>
    </source>
</reference>
<dbReference type="Proteomes" id="UP000009145">
    <property type="component" value="Chromosome"/>
</dbReference>
<dbReference type="OrthoDB" id="8419862at2"/>
<protein>
    <submittedName>
        <fullName evidence="3">Putative integral membrane protein</fullName>
    </submittedName>
</protein>